<dbReference type="Proteomes" id="UP000202511">
    <property type="component" value="Segment"/>
</dbReference>
<dbReference type="RefSeq" id="YP_009119568.1">
    <property type="nucleotide sequence ID" value="NC_026440.1"/>
</dbReference>
<dbReference type="KEGG" id="vg:23462250"/>
<proteinExistence type="predicted"/>
<dbReference type="GeneID" id="23462250"/>
<reference evidence="1 2" key="1">
    <citation type="journal article" date="2015" name="Parasitol. Res.">
        <title>Viruses in close associations with free-living amoebae.</title>
        <authorList>
            <person name="Scheid P."/>
        </authorList>
    </citation>
    <scope>NUCLEOTIDE SEQUENCE [LARGE SCALE GENOMIC DNA]</scope>
    <source>
        <strain evidence="1">KlaHel</strain>
    </source>
</reference>
<dbReference type="EMBL" id="KP136319">
    <property type="protein sequence ID" value="AJF97333.1"/>
    <property type="molecule type" value="Genomic_DNA"/>
</dbReference>
<evidence type="ECO:0000313" key="1">
    <source>
        <dbReference type="EMBL" id="AJF97333.1"/>
    </source>
</evidence>
<name>A0A0B5IX70_9VIRU</name>
<sequence>MSNTDDATGILQGEMLTDRNKREHYVLCFRFRYVTADGVDVQFSIDPTPAEPIEWSALVDAIKTDQQFGISMCSEADVSVDYADGQVKIYIQSTGCDGNLDMTLPAAKCVAAFEKCAMAYAAHNPSLDPSS</sequence>
<evidence type="ECO:0000313" key="2">
    <source>
        <dbReference type="Proteomes" id="UP000202511"/>
    </source>
</evidence>
<dbReference type="Pfam" id="PF19070">
    <property type="entry name" value="DUF5766"/>
    <property type="match status" value="1"/>
</dbReference>
<dbReference type="InterPro" id="IPR043911">
    <property type="entry name" value="DUF5766"/>
</dbReference>
<accession>A0A0B5IX70</accession>
<protein>
    <submittedName>
        <fullName evidence="1">Uncharacterized protein</fullName>
    </submittedName>
</protein>
<organism evidence="1 2">
    <name type="scientific">Pandoravirus inopinatum</name>
    <dbReference type="NCBI Taxonomy" id="1605721"/>
    <lineage>
        <taxon>Viruses</taxon>
        <taxon>Pandoravirus</taxon>
    </lineage>
</organism>